<dbReference type="InterPro" id="IPR043128">
    <property type="entry name" value="Rev_trsase/Diguanyl_cyclase"/>
</dbReference>
<feature type="domain" description="Reverse transcriptase" evidence="1">
    <location>
        <begin position="276"/>
        <end position="336"/>
    </location>
</feature>
<dbReference type="InterPro" id="IPR043502">
    <property type="entry name" value="DNA/RNA_pol_sf"/>
</dbReference>
<evidence type="ECO:0000259" key="1">
    <source>
        <dbReference type="Pfam" id="PF00078"/>
    </source>
</evidence>
<keyword evidence="3" id="KW-1185">Reference proteome</keyword>
<dbReference type="PANTHER" id="PTHR37984">
    <property type="entry name" value="PROTEIN CBG26694"/>
    <property type="match status" value="1"/>
</dbReference>
<dbReference type="SUPFAM" id="SSF56672">
    <property type="entry name" value="DNA/RNA polymerases"/>
    <property type="match status" value="1"/>
</dbReference>
<comment type="caution">
    <text evidence="2">The sequence shown here is derived from an EMBL/GenBank/DDBJ whole genome shotgun (WGS) entry which is preliminary data.</text>
</comment>
<proteinExistence type="predicted"/>
<dbReference type="EMBL" id="BPVZ01000043">
    <property type="protein sequence ID" value="GKV15410.1"/>
    <property type="molecule type" value="Genomic_DNA"/>
</dbReference>
<protein>
    <recommendedName>
        <fullName evidence="1">Reverse transcriptase domain-containing protein</fullName>
    </recommendedName>
</protein>
<gene>
    <name evidence="2" type="ORF">SLEP1_g26203</name>
</gene>
<sequence>MVNTRSVRARSQASPPAWGQVQYLNNLSPYIPNLFPPVEHAEGGDENQPHNSALILNQARNNPGDPLINLLNPTQQPPIQQQKPQPVQHALALNESQGQSHVASAQQPLLDDVTRHLDSLEKMVAEQSGAPPPHHNTTLIPHPLNTNITLEPYPIGFKIPQLKTYDGTKDPNDQLHAFYSYMQAQNASYALRCKIFPSTLRGTCEALDNKLEDETRATSIEDVEEVKIDDRDPNRKIQIGTRYARDSNLGISTQAQHQSIEETSSPKANMVTIVFRAQIGKNLEVYVDNIVVKSREAKDHLADLNETFNNLRKNIMQLNPAKCTFGVESGKFLGFMVSKRGIKVNPKKIKAIAEIESPKLVKDVQRLTRRVATLHKFISKSVDKCLPFFKIMRSATQKDESGK</sequence>
<dbReference type="Pfam" id="PF00078">
    <property type="entry name" value="RVT_1"/>
    <property type="match status" value="1"/>
</dbReference>
<accession>A0AAV5JTE4</accession>
<reference evidence="2 3" key="1">
    <citation type="journal article" date="2021" name="Commun. Biol.">
        <title>The genome of Shorea leprosula (Dipterocarpaceae) highlights the ecological relevance of drought in aseasonal tropical rainforests.</title>
        <authorList>
            <person name="Ng K.K.S."/>
            <person name="Kobayashi M.J."/>
            <person name="Fawcett J.A."/>
            <person name="Hatakeyama M."/>
            <person name="Paape T."/>
            <person name="Ng C.H."/>
            <person name="Ang C.C."/>
            <person name="Tnah L.H."/>
            <person name="Lee C.T."/>
            <person name="Nishiyama T."/>
            <person name="Sese J."/>
            <person name="O'Brien M.J."/>
            <person name="Copetti D."/>
            <person name="Mohd Noor M.I."/>
            <person name="Ong R.C."/>
            <person name="Putra M."/>
            <person name="Sireger I.Z."/>
            <person name="Indrioko S."/>
            <person name="Kosugi Y."/>
            <person name="Izuno A."/>
            <person name="Isagi Y."/>
            <person name="Lee S.L."/>
            <person name="Shimizu K.K."/>
        </authorList>
    </citation>
    <scope>NUCLEOTIDE SEQUENCE [LARGE SCALE GENOMIC DNA]</scope>
    <source>
        <strain evidence="2">214</strain>
    </source>
</reference>
<dbReference type="Proteomes" id="UP001054252">
    <property type="component" value="Unassembled WGS sequence"/>
</dbReference>
<dbReference type="Gene3D" id="3.30.70.270">
    <property type="match status" value="1"/>
</dbReference>
<dbReference type="InterPro" id="IPR000477">
    <property type="entry name" value="RT_dom"/>
</dbReference>
<dbReference type="InterPro" id="IPR050951">
    <property type="entry name" value="Retrovirus_Pol_polyprotein"/>
</dbReference>
<evidence type="ECO:0000313" key="2">
    <source>
        <dbReference type="EMBL" id="GKV15410.1"/>
    </source>
</evidence>
<organism evidence="2 3">
    <name type="scientific">Rubroshorea leprosula</name>
    <dbReference type="NCBI Taxonomy" id="152421"/>
    <lineage>
        <taxon>Eukaryota</taxon>
        <taxon>Viridiplantae</taxon>
        <taxon>Streptophyta</taxon>
        <taxon>Embryophyta</taxon>
        <taxon>Tracheophyta</taxon>
        <taxon>Spermatophyta</taxon>
        <taxon>Magnoliopsida</taxon>
        <taxon>eudicotyledons</taxon>
        <taxon>Gunneridae</taxon>
        <taxon>Pentapetalae</taxon>
        <taxon>rosids</taxon>
        <taxon>malvids</taxon>
        <taxon>Malvales</taxon>
        <taxon>Dipterocarpaceae</taxon>
        <taxon>Rubroshorea</taxon>
    </lineage>
</organism>
<dbReference type="AlphaFoldDB" id="A0AAV5JTE4"/>
<name>A0AAV5JTE4_9ROSI</name>
<dbReference type="PANTHER" id="PTHR37984:SF5">
    <property type="entry name" value="PROTEIN NYNRIN-LIKE"/>
    <property type="match status" value="1"/>
</dbReference>
<evidence type="ECO:0000313" key="3">
    <source>
        <dbReference type="Proteomes" id="UP001054252"/>
    </source>
</evidence>